<protein>
    <submittedName>
        <fullName evidence="2">DUF3784 domain-containing protein</fullName>
    </submittedName>
</protein>
<feature type="transmembrane region" description="Helical" evidence="1">
    <location>
        <begin position="72"/>
        <end position="89"/>
    </location>
</feature>
<keyword evidence="1" id="KW-0472">Membrane</keyword>
<gene>
    <name evidence="2" type="ORF">JYA64_06530</name>
</gene>
<keyword evidence="1" id="KW-1133">Transmembrane helix</keyword>
<keyword evidence="3" id="KW-1185">Reference proteome</keyword>
<organism evidence="2 3">
    <name type="scientific">Fictibacillus barbaricus</name>
    <dbReference type="NCBI Taxonomy" id="182136"/>
    <lineage>
        <taxon>Bacteria</taxon>
        <taxon>Bacillati</taxon>
        <taxon>Bacillota</taxon>
        <taxon>Bacilli</taxon>
        <taxon>Bacillales</taxon>
        <taxon>Fictibacillaceae</taxon>
        <taxon>Fictibacillus</taxon>
    </lineage>
</organism>
<proteinExistence type="predicted"/>
<name>A0ABS2ZBY2_9BACL</name>
<comment type="caution">
    <text evidence="2">The sequence shown here is derived from an EMBL/GenBank/DDBJ whole genome shotgun (WGS) entry which is preliminary data.</text>
</comment>
<dbReference type="EMBL" id="JAFHKS010000042">
    <property type="protein sequence ID" value="MBN3544941.1"/>
    <property type="molecule type" value="Genomic_DNA"/>
</dbReference>
<reference evidence="2 3" key="1">
    <citation type="submission" date="2021-01" db="EMBL/GenBank/DDBJ databases">
        <title>Genome Sequencing of Type Strains.</title>
        <authorList>
            <person name="Lemaire J.F."/>
            <person name="Inderbitzin P."/>
            <person name="Collins S.B."/>
            <person name="Wespe N."/>
            <person name="Knight-Connoni V."/>
        </authorList>
    </citation>
    <scope>NUCLEOTIDE SEQUENCE [LARGE SCALE GENOMIC DNA]</scope>
    <source>
        <strain evidence="2 3">DSM 14730</strain>
    </source>
</reference>
<keyword evidence="1" id="KW-0812">Transmembrane</keyword>
<sequence>METNLILLSLVFFIIAFMVGVKKQTWIMAGFNEKRVKDKNKLAKIAGLYLFLPLGLFLLISAFIDYPYQDKVLPIGSIAYGLIIIFYVNEKMVE</sequence>
<dbReference type="InterPro" id="IPR017259">
    <property type="entry name" value="UCP037672"/>
</dbReference>
<dbReference type="RefSeq" id="WP_188403411.1">
    <property type="nucleotide sequence ID" value="NZ_BMCE01000002.1"/>
</dbReference>
<feature type="transmembrane region" description="Helical" evidence="1">
    <location>
        <begin position="6"/>
        <end position="21"/>
    </location>
</feature>
<evidence type="ECO:0000313" key="3">
    <source>
        <dbReference type="Proteomes" id="UP001319060"/>
    </source>
</evidence>
<evidence type="ECO:0000313" key="2">
    <source>
        <dbReference type="EMBL" id="MBN3544941.1"/>
    </source>
</evidence>
<feature type="transmembrane region" description="Helical" evidence="1">
    <location>
        <begin position="42"/>
        <end position="66"/>
    </location>
</feature>
<dbReference type="Proteomes" id="UP001319060">
    <property type="component" value="Unassembled WGS sequence"/>
</dbReference>
<evidence type="ECO:0000256" key="1">
    <source>
        <dbReference type="SAM" id="Phobius"/>
    </source>
</evidence>
<accession>A0ABS2ZBY2</accession>
<dbReference type="Pfam" id="PF12650">
    <property type="entry name" value="DUF3784"/>
    <property type="match status" value="1"/>
</dbReference>